<sequence>MAANNCQPHLALAVIFSSVITLTINHPVRAPILRFGGRMKGQGNRSCIKRFSSHGKRIWVLGKRGPTSVTLKERNPLAVERDPFLSIFKTYTFRLFHEYFFFLSILPSHLCDILPILTAILYKVTQKERMELSRIVSVEWSCL</sequence>
<dbReference type="EMBL" id="QKKF02022229">
    <property type="protein sequence ID" value="RZF38564.1"/>
    <property type="molecule type" value="Genomic_DNA"/>
</dbReference>
<evidence type="ECO:0000256" key="1">
    <source>
        <dbReference type="SAM" id="Phobius"/>
    </source>
</evidence>
<keyword evidence="1" id="KW-0472">Membrane</keyword>
<accession>A0A482WYF7</accession>
<feature type="transmembrane region" description="Helical" evidence="1">
    <location>
        <begin position="99"/>
        <end position="122"/>
    </location>
</feature>
<evidence type="ECO:0000313" key="3">
    <source>
        <dbReference type="Proteomes" id="UP000291343"/>
    </source>
</evidence>
<keyword evidence="3" id="KW-1185">Reference proteome</keyword>
<protein>
    <submittedName>
        <fullName evidence="2">Uncharacterized protein</fullName>
    </submittedName>
</protein>
<keyword evidence="1" id="KW-1133">Transmembrane helix</keyword>
<dbReference type="InParanoid" id="A0A482WYF7"/>
<reference evidence="2 3" key="1">
    <citation type="journal article" date="2017" name="Gigascience">
        <title>Genome sequence of the small brown planthopper, Laodelphax striatellus.</title>
        <authorList>
            <person name="Zhu J."/>
            <person name="Jiang F."/>
            <person name="Wang X."/>
            <person name="Yang P."/>
            <person name="Bao Y."/>
            <person name="Zhao W."/>
            <person name="Wang W."/>
            <person name="Lu H."/>
            <person name="Wang Q."/>
            <person name="Cui N."/>
            <person name="Li J."/>
            <person name="Chen X."/>
            <person name="Luo L."/>
            <person name="Yu J."/>
            <person name="Kang L."/>
            <person name="Cui F."/>
        </authorList>
    </citation>
    <scope>NUCLEOTIDE SEQUENCE [LARGE SCALE GENOMIC DNA]</scope>
    <source>
        <strain evidence="2">Lst14</strain>
    </source>
</reference>
<organism evidence="2 3">
    <name type="scientific">Laodelphax striatellus</name>
    <name type="common">Small brown planthopper</name>
    <name type="synonym">Delphax striatella</name>
    <dbReference type="NCBI Taxonomy" id="195883"/>
    <lineage>
        <taxon>Eukaryota</taxon>
        <taxon>Metazoa</taxon>
        <taxon>Ecdysozoa</taxon>
        <taxon>Arthropoda</taxon>
        <taxon>Hexapoda</taxon>
        <taxon>Insecta</taxon>
        <taxon>Pterygota</taxon>
        <taxon>Neoptera</taxon>
        <taxon>Paraneoptera</taxon>
        <taxon>Hemiptera</taxon>
        <taxon>Auchenorrhyncha</taxon>
        <taxon>Fulgoroidea</taxon>
        <taxon>Delphacidae</taxon>
        <taxon>Criomorphinae</taxon>
        <taxon>Laodelphax</taxon>
    </lineage>
</organism>
<proteinExistence type="predicted"/>
<dbReference type="Proteomes" id="UP000291343">
    <property type="component" value="Unassembled WGS sequence"/>
</dbReference>
<keyword evidence="1" id="KW-0812">Transmembrane</keyword>
<evidence type="ECO:0000313" key="2">
    <source>
        <dbReference type="EMBL" id="RZF38564.1"/>
    </source>
</evidence>
<comment type="caution">
    <text evidence="2">The sequence shown here is derived from an EMBL/GenBank/DDBJ whole genome shotgun (WGS) entry which is preliminary data.</text>
</comment>
<dbReference type="AlphaFoldDB" id="A0A482WYF7"/>
<gene>
    <name evidence="2" type="ORF">LSTR_LSTR012783</name>
</gene>
<name>A0A482WYF7_LAOST</name>